<evidence type="ECO:0000256" key="1">
    <source>
        <dbReference type="SAM" id="Phobius"/>
    </source>
</evidence>
<dbReference type="EMBL" id="MN739225">
    <property type="protein sequence ID" value="QHS94508.1"/>
    <property type="molecule type" value="Genomic_DNA"/>
</dbReference>
<feature type="transmembrane region" description="Helical" evidence="1">
    <location>
        <begin position="126"/>
        <end position="146"/>
    </location>
</feature>
<accession>A0A6C0BSW9</accession>
<organism evidence="2">
    <name type="scientific">viral metagenome</name>
    <dbReference type="NCBI Taxonomy" id="1070528"/>
    <lineage>
        <taxon>unclassified sequences</taxon>
        <taxon>metagenomes</taxon>
        <taxon>organismal metagenomes</taxon>
    </lineage>
</organism>
<name>A0A6C0BSW9_9ZZZZ</name>
<proteinExistence type="predicted"/>
<feature type="transmembrane region" description="Helical" evidence="1">
    <location>
        <begin position="43"/>
        <end position="63"/>
    </location>
</feature>
<reference evidence="2" key="1">
    <citation type="journal article" date="2020" name="Nature">
        <title>Giant virus diversity and host interactions through global metagenomics.</title>
        <authorList>
            <person name="Schulz F."/>
            <person name="Roux S."/>
            <person name="Paez-Espino D."/>
            <person name="Jungbluth S."/>
            <person name="Walsh D.A."/>
            <person name="Denef V.J."/>
            <person name="McMahon K.D."/>
            <person name="Konstantinidis K.T."/>
            <person name="Eloe-Fadrosh E.A."/>
            <person name="Kyrpides N.C."/>
            <person name="Woyke T."/>
        </authorList>
    </citation>
    <scope>NUCLEOTIDE SEQUENCE</scope>
    <source>
        <strain evidence="2">GVMAG-M-3300018416-45</strain>
    </source>
</reference>
<dbReference type="AlphaFoldDB" id="A0A6C0BSW9"/>
<protein>
    <submittedName>
        <fullName evidence="2">Uncharacterized protein</fullName>
    </submittedName>
</protein>
<keyword evidence="1" id="KW-1133">Transmembrane helix</keyword>
<feature type="transmembrane region" description="Helical" evidence="1">
    <location>
        <begin position="12"/>
        <end position="31"/>
    </location>
</feature>
<keyword evidence="1" id="KW-0472">Membrane</keyword>
<keyword evidence="1" id="KW-0812">Transmembrane</keyword>
<evidence type="ECO:0000313" key="2">
    <source>
        <dbReference type="EMBL" id="QHS94508.1"/>
    </source>
</evidence>
<feature type="transmembrane region" description="Helical" evidence="1">
    <location>
        <begin position="83"/>
        <end position="105"/>
    </location>
</feature>
<sequence>MGKNTKTYRTTILGISIPTLVANIVFLYCIFDRITKENYTLRLVLGGIFSVVNIITSSIYLAYCDILEKKKTDNINDNNKNRSHFAIGSLAVVTIAIALGVDDFYTINQMLENGLSRYINEFAPDAVRVVMFLLSMSAFVVSVYNFQYARYSMTD</sequence>